<keyword evidence="3" id="KW-1185">Reference proteome</keyword>
<dbReference type="Gene3D" id="2.60.40.420">
    <property type="entry name" value="Cupredoxins - blue copper proteins"/>
    <property type="match status" value="1"/>
</dbReference>
<dbReference type="CDD" id="cd00920">
    <property type="entry name" value="Cupredoxin"/>
    <property type="match status" value="1"/>
</dbReference>
<proteinExistence type="predicted"/>
<organism evidence="2 3">
    <name type="scientific">Phialemonium thermophilum</name>
    <dbReference type="NCBI Taxonomy" id="223376"/>
    <lineage>
        <taxon>Eukaryota</taxon>
        <taxon>Fungi</taxon>
        <taxon>Dikarya</taxon>
        <taxon>Ascomycota</taxon>
        <taxon>Pezizomycotina</taxon>
        <taxon>Sordariomycetes</taxon>
        <taxon>Sordariomycetidae</taxon>
        <taxon>Cephalothecales</taxon>
        <taxon>Cephalothecaceae</taxon>
        <taxon>Phialemonium</taxon>
    </lineage>
</organism>
<keyword evidence="1" id="KW-0732">Signal</keyword>
<name>A0ABR3WEQ1_9PEZI</name>
<evidence type="ECO:0000256" key="1">
    <source>
        <dbReference type="SAM" id="SignalP"/>
    </source>
</evidence>
<sequence>MLSRLLFLAISLSTTTVRAATIQINAGEGNKLTFTPDSVKAEVGDVLEFHFVGGFHDAVRGDFDKPCQPFSGAAGGFASDRVQGSATNNKVFRVTVNTTDPIFFYCSVGAHCANGMVGAVNPTDDQTVAAYAAAAKGKTASRPTDTFGGVTGTA</sequence>
<dbReference type="Proteomes" id="UP001586593">
    <property type="component" value="Unassembled WGS sequence"/>
</dbReference>
<evidence type="ECO:0000313" key="2">
    <source>
        <dbReference type="EMBL" id="KAL1859668.1"/>
    </source>
</evidence>
<feature type="chain" id="PRO_5046577627" description="Extracellular serine-rich protein" evidence="1">
    <location>
        <begin position="20"/>
        <end position="154"/>
    </location>
</feature>
<reference evidence="2 3" key="1">
    <citation type="journal article" date="2024" name="Commun. Biol.">
        <title>Comparative genomic analysis of thermophilic fungi reveals convergent evolutionary adaptations and gene losses.</title>
        <authorList>
            <person name="Steindorff A.S."/>
            <person name="Aguilar-Pontes M.V."/>
            <person name="Robinson A.J."/>
            <person name="Andreopoulos B."/>
            <person name="LaButti K."/>
            <person name="Kuo A."/>
            <person name="Mondo S."/>
            <person name="Riley R."/>
            <person name="Otillar R."/>
            <person name="Haridas S."/>
            <person name="Lipzen A."/>
            <person name="Grimwood J."/>
            <person name="Schmutz J."/>
            <person name="Clum A."/>
            <person name="Reid I.D."/>
            <person name="Moisan M.C."/>
            <person name="Butler G."/>
            <person name="Nguyen T.T.M."/>
            <person name="Dewar K."/>
            <person name="Conant G."/>
            <person name="Drula E."/>
            <person name="Henrissat B."/>
            <person name="Hansel C."/>
            <person name="Singer S."/>
            <person name="Hutchinson M.I."/>
            <person name="de Vries R.P."/>
            <person name="Natvig D.O."/>
            <person name="Powell A.J."/>
            <person name="Tsang A."/>
            <person name="Grigoriev I.V."/>
        </authorList>
    </citation>
    <scope>NUCLEOTIDE SEQUENCE [LARGE SCALE GENOMIC DNA]</scope>
    <source>
        <strain evidence="2 3">ATCC 24622</strain>
    </source>
</reference>
<evidence type="ECO:0008006" key="4">
    <source>
        <dbReference type="Google" id="ProtNLM"/>
    </source>
</evidence>
<dbReference type="EMBL" id="JAZHXJ010000485">
    <property type="protein sequence ID" value="KAL1859668.1"/>
    <property type="molecule type" value="Genomic_DNA"/>
</dbReference>
<accession>A0ABR3WEQ1</accession>
<comment type="caution">
    <text evidence="2">The sequence shown here is derived from an EMBL/GenBank/DDBJ whole genome shotgun (WGS) entry which is preliminary data.</text>
</comment>
<dbReference type="InterPro" id="IPR008972">
    <property type="entry name" value="Cupredoxin"/>
</dbReference>
<protein>
    <recommendedName>
        <fullName evidence="4">Extracellular serine-rich protein</fullName>
    </recommendedName>
</protein>
<gene>
    <name evidence="2" type="ORF">VTK73DRAFT_7518</name>
</gene>
<dbReference type="InterPro" id="IPR052953">
    <property type="entry name" value="Ser-rich/MCO-related"/>
</dbReference>
<evidence type="ECO:0000313" key="3">
    <source>
        <dbReference type="Proteomes" id="UP001586593"/>
    </source>
</evidence>
<dbReference type="SUPFAM" id="SSF49503">
    <property type="entry name" value="Cupredoxins"/>
    <property type="match status" value="1"/>
</dbReference>
<feature type="signal peptide" evidence="1">
    <location>
        <begin position="1"/>
        <end position="19"/>
    </location>
</feature>
<dbReference type="PANTHER" id="PTHR34883">
    <property type="entry name" value="SERINE-RICH PROTEIN, PUTATIVE-RELATED-RELATED"/>
    <property type="match status" value="1"/>
</dbReference>
<dbReference type="PANTHER" id="PTHR34883:SF15">
    <property type="entry name" value="EXTRACELLULAR SERINE-RICH PROTEIN"/>
    <property type="match status" value="1"/>
</dbReference>